<evidence type="ECO:0000256" key="6">
    <source>
        <dbReference type="SAM" id="SignalP"/>
    </source>
</evidence>
<dbReference type="EMBL" id="BMGI01000002">
    <property type="protein sequence ID" value="GGD32199.1"/>
    <property type="molecule type" value="Genomic_DNA"/>
</dbReference>
<organism evidence="7 8">
    <name type="scientific">Sinisalibacter lacisalsi</name>
    <dbReference type="NCBI Taxonomy" id="1526570"/>
    <lineage>
        <taxon>Bacteria</taxon>
        <taxon>Pseudomonadati</taxon>
        <taxon>Pseudomonadota</taxon>
        <taxon>Alphaproteobacteria</taxon>
        <taxon>Rhodobacterales</taxon>
        <taxon>Roseobacteraceae</taxon>
        <taxon>Sinisalibacter</taxon>
    </lineage>
</organism>
<sequence length="157" mass="15811">MRTARSLALGLAGAMLAATVVTADSHAPAPSPAIKARQAQMQLYAFNLGTLGAMAQEKAPYDAEVASVAAKNLAALAHLDGSLLWPAGTDADSVEGTRALPDIWANFPDVAAKAQALQEAADVMADAAGTDLAALQAAMGPLGGACGACHKAYRVPD</sequence>
<evidence type="ECO:0000256" key="4">
    <source>
        <dbReference type="ARBA" id="ARBA00022982"/>
    </source>
</evidence>
<evidence type="ECO:0000313" key="8">
    <source>
        <dbReference type="Proteomes" id="UP000617355"/>
    </source>
</evidence>
<keyword evidence="4" id="KW-0249">Electron transport</keyword>
<dbReference type="Proteomes" id="UP000617355">
    <property type="component" value="Unassembled WGS sequence"/>
</dbReference>
<accession>A0ABQ1QL55</accession>
<dbReference type="Gene3D" id="1.20.120.10">
    <property type="entry name" value="Cytochrome c/b562"/>
    <property type="match status" value="1"/>
</dbReference>
<keyword evidence="2" id="KW-0349">Heme</keyword>
<keyword evidence="5" id="KW-0408">Iron</keyword>
<dbReference type="PRINTS" id="PR00608">
    <property type="entry name" value="CYTCHROMECII"/>
</dbReference>
<dbReference type="InterPro" id="IPR015984">
    <property type="entry name" value="Cyt_c_prime_subgr"/>
</dbReference>
<evidence type="ECO:0000256" key="1">
    <source>
        <dbReference type="ARBA" id="ARBA00022448"/>
    </source>
</evidence>
<dbReference type="Pfam" id="PF01322">
    <property type="entry name" value="Cytochrom_C_2"/>
    <property type="match status" value="1"/>
</dbReference>
<dbReference type="InterPro" id="IPR010980">
    <property type="entry name" value="Cyt_c/b562"/>
</dbReference>
<keyword evidence="3" id="KW-0479">Metal-binding</keyword>
<dbReference type="PIRSF" id="PIRSF000027">
    <property type="entry name" value="Cytc_c_prime"/>
    <property type="match status" value="1"/>
</dbReference>
<evidence type="ECO:0000256" key="5">
    <source>
        <dbReference type="ARBA" id="ARBA00023004"/>
    </source>
</evidence>
<keyword evidence="6" id="KW-0732">Signal</keyword>
<feature type="signal peptide" evidence="6">
    <location>
        <begin position="1"/>
        <end position="23"/>
    </location>
</feature>
<evidence type="ECO:0000256" key="2">
    <source>
        <dbReference type="ARBA" id="ARBA00022617"/>
    </source>
</evidence>
<dbReference type="RefSeq" id="WP_188527045.1">
    <property type="nucleotide sequence ID" value="NZ_BMGI01000002.1"/>
</dbReference>
<evidence type="ECO:0000313" key="7">
    <source>
        <dbReference type="EMBL" id="GGD32199.1"/>
    </source>
</evidence>
<gene>
    <name evidence="7" type="primary">cycF</name>
    <name evidence="7" type="ORF">GCM10011358_15350</name>
</gene>
<dbReference type="InterPro" id="IPR012127">
    <property type="entry name" value="Cyt_c_prime"/>
</dbReference>
<name>A0ABQ1QL55_9RHOB</name>
<evidence type="ECO:0000256" key="3">
    <source>
        <dbReference type="ARBA" id="ARBA00022723"/>
    </source>
</evidence>
<keyword evidence="1" id="KW-0813">Transport</keyword>
<feature type="chain" id="PRO_5045747076" evidence="6">
    <location>
        <begin position="24"/>
        <end position="157"/>
    </location>
</feature>
<comment type="caution">
    <text evidence="7">The sequence shown here is derived from an EMBL/GenBank/DDBJ whole genome shotgun (WGS) entry which is preliminary data.</text>
</comment>
<reference evidence="8" key="1">
    <citation type="journal article" date="2019" name="Int. J. Syst. Evol. Microbiol.">
        <title>The Global Catalogue of Microorganisms (GCM) 10K type strain sequencing project: providing services to taxonomists for standard genome sequencing and annotation.</title>
        <authorList>
            <consortium name="The Broad Institute Genomics Platform"/>
            <consortium name="The Broad Institute Genome Sequencing Center for Infectious Disease"/>
            <person name="Wu L."/>
            <person name="Ma J."/>
        </authorList>
    </citation>
    <scope>NUCLEOTIDE SEQUENCE [LARGE SCALE GENOMIC DNA]</scope>
    <source>
        <strain evidence="8">CGMCC 1.12922</strain>
    </source>
</reference>
<dbReference type="PROSITE" id="PS51009">
    <property type="entry name" value="CYTCII"/>
    <property type="match status" value="1"/>
</dbReference>
<keyword evidence="8" id="KW-1185">Reference proteome</keyword>
<dbReference type="SUPFAM" id="SSF47175">
    <property type="entry name" value="Cytochromes"/>
    <property type="match status" value="1"/>
</dbReference>
<proteinExistence type="predicted"/>
<dbReference type="InterPro" id="IPR002321">
    <property type="entry name" value="Cyt_c_II"/>
</dbReference>
<protein>
    <submittedName>
        <fullName evidence="7">Cytochrome c-554</fullName>
    </submittedName>
</protein>